<dbReference type="Pfam" id="PF05426">
    <property type="entry name" value="Alginate_lyase"/>
    <property type="match status" value="1"/>
</dbReference>
<keyword evidence="6" id="KW-1185">Reference proteome</keyword>
<evidence type="ECO:0000259" key="4">
    <source>
        <dbReference type="Pfam" id="PF05426"/>
    </source>
</evidence>
<feature type="signal peptide" evidence="3">
    <location>
        <begin position="1"/>
        <end position="20"/>
    </location>
</feature>
<dbReference type="EMBL" id="BAABLD010000005">
    <property type="protein sequence ID" value="GAA5161588.1"/>
    <property type="molecule type" value="Genomic_DNA"/>
</dbReference>
<protein>
    <recommendedName>
        <fullName evidence="4">Alginate lyase domain-containing protein</fullName>
    </recommendedName>
</protein>
<keyword evidence="2" id="KW-0456">Lyase</keyword>
<organism evidence="5 6">
    <name type="scientific">Viridibacterium curvum</name>
    <dbReference type="NCBI Taxonomy" id="1101404"/>
    <lineage>
        <taxon>Bacteria</taxon>
        <taxon>Pseudomonadati</taxon>
        <taxon>Pseudomonadota</taxon>
        <taxon>Betaproteobacteria</taxon>
        <taxon>Rhodocyclales</taxon>
        <taxon>Rhodocyclaceae</taxon>
        <taxon>Viridibacterium</taxon>
    </lineage>
</organism>
<dbReference type="InterPro" id="IPR008397">
    <property type="entry name" value="Alginate_lyase_dom"/>
</dbReference>
<evidence type="ECO:0000256" key="3">
    <source>
        <dbReference type="SAM" id="SignalP"/>
    </source>
</evidence>
<dbReference type="SUPFAM" id="SSF48230">
    <property type="entry name" value="Chondroitin AC/alginate lyase"/>
    <property type="match status" value="1"/>
</dbReference>
<sequence length="354" mass="38660">MRRLLIASLCLLAACSSAPAPEATQPPARPAGCKTPQVFASVPGYTPIYADRGPGGAYSEVDPAAYAAMKQRMEAFWNDLNAWLAMSNAVAAGKPGTQSACAIRWLEDWAAGAHMLSPPKDADVAAQYQSRYEMKWALQGIATAYALVLRREATPAQHARIAPWLRAAGREVAAFNIERPGDGKLNNHYYWGGAAAMAAGVATDDADLIRLARRTYEAGIDSIAADGSLPRERTRRQQALHYHGYSLTPLTLMAELARLRGEDWYAYKPEQLPKLVAVVTRGMRDPAWGADFFGTPQSAELIKTCSDNRAWSIFWRKRDPDGIGPLAPPPGECSYRSLGGDLAMLMQRGYFRGR</sequence>
<evidence type="ECO:0000313" key="6">
    <source>
        <dbReference type="Proteomes" id="UP001500547"/>
    </source>
</evidence>
<feature type="chain" id="PRO_5046259452" description="Alginate lyase domain-containing protein" evidence="3">
    <location>
        <begin position="21"/>
        <end position="354"/>
    </location>
</feature>
<dbReference type="RefSeq" id="WP_345531875.1">
    <property type="nucleotide sequence ID" value="NZ_BAABLD010000005.1"/>
</dbReference>
<dbReference type="InterPro" id="IPR008929">
    <property type="entry name" value="Chondroitin_lyas"/>
</dbReference>
<evidence type="ECO:0000313" key="5">
    <source>
        <dbReference type="EMBL" id="GAA5161588.1"/>
    </source>
</evidence>
<evidence type="ECO:0000256" key="2">
    <source>
        <dbReference type="ARBA" id="ARBA00023239"/>
    </source>
</evidence>
<accession>A0ABP9QGJ1</accession>
<keyword evidence="1 3" id="KW-0732">Signal</keyword>
<comment type="caution">
    <text evidence="5">The sequence shown here is derived from an EMBL/GenBank/DDBJ whole genome shotgun (WGS) entry which is preliminary data.</text>
</comment>
<proteinExistence type="predicted"/>
<name>A0ABP9QGJ1_9RHOO</name>
<dbReference type="Gene3D" id="1.50.10.100">
    <property type="entry name" value="Chondroitin AC/alginate lyase"/>
    <property type="match status" value="1"/>
</dbReference>
<reference evidence="6" key="1">
    <citation type="journal article" date="2019" name="Int. J. Syst. Evol. Microbiol.">
        <title>The Global Catalogue of Microorganisms (GCM) 10K type strain sequencing project: providing services to taxonomists for standard genome sequencing and annotation.</title>
        <authorList>
            <consortium name="The Broad Institute Genomics Platform"/>
            <consortium name="The Broad Institute Genome Sequencing Center for Infectious Disease"/>
            <person name="Wu L."/>
            <person name="Ma J."/>
        </authorList>
    </citation>
    <scope>NUCLEOTIDE SEQUENCE [LARGE SCALE GENOMIC DNA]</scope>
    <source>
        <strain evidence="6">JCM 18715</strain>
    </source>
</reference>
<evidence type="ECO:0000256" key="1">
    <source>
        <dbReference type="ARBA" id="ARBA00022729"/>
    </source>
</evidence>
<dbReference type="Proteomes" id="UP001500547">
    <property type="component" value="Unassembled WGS sequence"/>
</dbReference>
<gene>
    <name evidence="5" type="ORF">GCM10025770_11030</name>
</gene>
<dbReference type="PROSITE" id="PS51257">
    <property type="entry name" value="PROKAR_LIPOPROTEIN"/>
    <property type="match status" value="1"/>
</dbReference>
<feature type="domain" description="Alginate lyase" evidence="4">
    <location>
        <begin position="63"/>
        <end position="287"/>
    </location>
</feature>